<dbReference type="EMBL" id="CP030760">
    <property type="protein sequence ID" value="AXA39225.1"/>
    <property type="molecule type" value="Genomic_DNA"/>
</dbReference>
<dbReference type="EMBL" id="MZMU01000012">
    <property type="protein sequence ID" value="RXT23696.1"/>
    <property type="molecule type" value="Genomic_DNA"/>
</dbReference>
<evidence type="ECO:0000313" key="18">
    <source>
        <dbReference type="Proteomes" id="UP000283817"/>
    </source>
</evidence>
<evidence type="ECO:0000313" key="11">
    <source>
        <dbReference type="EMBL" id="TAW30773.1"/>
    </source>
</evidence>
<reference evidence="9 18" key="7">
    <citation type="submission" date="2019-01" db="EMBL/GenBank/DDBJ databases">
        <title>RHIZO-ID as a novel technology for direct rhizobia identification.</title>
        <authorList>
            <person name="De Meyer S.E."/>
        </authorList>
    </citation>
    <scope>NUCLEOTIDE SEQUENCE [LARGE SCALE GENOMIC DNA]</scope>
    <source>
        <strain evidence="9 18">WSM448</strain>
    </source>
</reference>
<feature type="transmembrane region" description="Helical" evidence="1">
    <location>
        <begin position="62"/>
        <end position="85"/>
    </location>
</feature>
<evidence type="ECO:0000313" key="8">
    <source>
        <dbReference type="EMBL" id="NEK50664.1"/>
    </source>
</evidence>
<dbReference type="Proteomes" id="UP000251166">
    <property type="component" value="Chromosome"/>
</dbReference>
<reference evidence="10 19" key="4">
    <citation type="submission" date="2017-03" db="EMBL/GenBank/DDBJ databases">
        <authorList>
            <person name="Safronova V.I."/>
            <person name="Sazanova A.L."/>
            <person name="Chirak E.R."/>
        </authorList>
    </citation>
    <scope>NUCLEOTIDE SEQUENCE [LARGE SCALE GENOMIC DNA]</scope>
    <source>
        <strain evidence="10 19">Tri-43</strain>
    </source>
</reference>
<proteinExistence type="predicted"/>
<evidence type="ECO:0000313" key="19">
    <source>
        <dbReference type="Proteomes" id="UP000290767"/>
    </source>
</evidence>
<dbReference type="EMBL" id="LVYU01000131">
    <property type="protein sequence ID" value="KZA97701.1"/>
    <property type="molecule type" value="Genomic_DNA"/>
</dbReference>
<reference evidence="3 15" key="3">
    <citation type="submission" date="2016-11" db="EMBL/GenBank/DDBJ databases">
        <title>Rhizobium leguminosarum bv. viciae strain Vaf12 isolated from Vavilovia formosa root nodules from Russia, Dagestan.</title>
        <authorList>
            <person name="Kimeklis A."/>
        </authorList>
    </citation>
    <scope>NUCLEOTIDE SEQUENCE [LARGE SCALE GENOMIC DNA]</scope>
    <source>
        <strain evidence="3 15">Vaf-108</strain>
    </source>
</reference>
<evidence type="ECO:0000313" key="20">
    <source>
        <dbReference type="Proteomes" id="UP000292036"/>
    </source>
</evidence>
<evidence type="ECO:0000313" key="10">
    <source>
        <dbReference type="EMBL" id="RXT23696.1"/>
    </source>
</evidence>
<evidence type="ECO:0000313" key="12">
    <source>
        <dbReference type="EMBL" id="TAX73059.1"/>
    </source>
</evidence>
<gene>
    <name evidence="6" type="ORF">A4A59_31235</name>
    <name evidence="10" type="ORF">B5P46_17230</name>
    <name evidence="2" type="ORF">BA011_13240</name>
    <name evidence="3" type="ORF">BMW22_03255</name>
    <name evidence="4" type="ORF">CUJ84_Chr003345</name>
    <name evidence="5" type="ORF">DLJ82_1623</name>
    <name evidence="9" type="ORF">EHI47_14940</name>
    <name evidence="13" type="ORF">ELH90_19045</name>
    <name evidence="12" type="ORF">ELI03_15515</name>
    <name evidence="11" type="ORF">ELI19_15245</name>
    <name evidence="7" type="ORF">GR257_10820</name>
    <name evidence="8" type="ORF">GUK36_14640</name>
</gene>
<sequence length="89" mass="8448">MEALLPLITQLIAGAIGGNAASAALKQQAINVVARTIAGAIGGVAGGMLLSMVGGEAAMTGLIADGIGGLIGGGILSTLAGLVMARAHR</sequence>
<evidence type="ECO:0000256" key="1">
    <source>
        <dbReference type="SAM" id="Phobius"/>
    </source>
</evidence>
<reference evidence="6" key="1">
    <citation type="submission" date="2016-03" db="EMBL/GenBank/DDBJ databases">
        <title>Microsymbionts genomes from the relict species Vavilovia formosa.</title>
        <authorList>
            <person name="Chirak E."/>
            <person name="Kimeklis A."/>
            <person name="Kopat V."/>
            <person name="Andronov E."/>
        </authorList>
    </citation>
    <scope>NUCLEOTIDE SEQUENCE [LARGE SCALE GENOMIC DNA]</scope>
    <source>
        <strain evidence="6">Vaf12</strain>
    </source>
</reference>
<accession>A0A154IB92</accession>
<dbReference type="Proteomes" id="UP000293652">
    <property type="component" value="Unassembled WGS sequence"/>
</dbReference>
<dbReference type="EMBL" id="CP025012">
    <property type="protein sequence ID" value="AUW43682.1"/>
    <property type="molecule type" value="Genomic_DNA"/>
</dbReference>
<name>A0A154IB92_RHILE</name>
<dbReference type="EMBL" id="SIOP01000001">
    <property type="protein sequence ID" value="TAY53575.1"/>
    <property type="molecule type" value="Genomic_DNA"/>
</dbReference>
<evidence type="ECO:0000313" key="24">
    <source>
        <dbReference type="Proteomes" id="UP000471705"/>
    </source>
</evidence>
<evidence type="ECO:0000313" key="14">
    <source>
        <dbReference type="Proteomes" id="UP000092691"/>
    </source>
</evidence>
<dbReference type="Proteomes" id="UP000238523">
    <property type="component" value="Chromosome"/>
</dbReference>
<evidence type="ECO:0000313" key="21">
    <source>
        <dbReference type="Proteomes" id="UP000292974"/>
    </source>
</evidence>
<keyword evidence="1" id="KW-0812">Transmembrane</keyword>
<evidence type="ECO:0000313" key="5">
    <source>
        <dbReference type="EMBL" id="AXA39225.1"/>
    </source>
</evidence>
<dbReference type="Proteomes" id="UP000292036">
    <property type="component" value="Unassembled WGS sequence"/>
</dbReference>
<dbReference type="RefSeq" id="WP_003541697.1">
    <property type="nucleotide sequence ID" value="NZ_CAXUSC020000001.1"/>
</dbReference>
<reference evidence="7 24" key="9">
    <citation type="submission" date="2019-12" db="EMBL/GenBank/DDBJ databases">
        <title>Rhizobium genotypes associated with high levels of biological nitrogen fixation by grain legumes in a temperate-maritime cropping system.</title>
        <authorList>
            <person name="Maluk M."/>
            <person name="Francesc Ferrando Molina F."/>
            <person name="Lopez Del Egido L."/>
            <person name="Lafos M."/>
            <person name="Langarica-Fuentes A."/>
            <person name="Gebre Yohannes G."/>
            <person name="Young M.W."/>
            <person name="Martin P."/>
            <person name="Gantlett R."/>
            <person name="Kenicer G."/>
            <person name="Hawes C."/>
            <person name="Begg G.S."/>
            <person name="Quilliam R.S."/>
            <person name="Squire G.R."/>
            <person name="Poole P.S."/>
            <person name="Young P.W."/>
            <person name="Iannetta P.M."/>
            <person name="James E.K."/>
        </authorList>
    </citation>
    <scope>NUCLEOTIDE SEQUENCE [LARGE SCALE GENOMIC DNA]</scope>
    <source>
        <strain evidence="7 24">JHI54</strain>
        <strain evidence="8 23">JHI944</strain>
    </source>
</reference>
<reference evidence="4 16" key="5">
    <citation type="submission" date="2017-11" db="EMBL/GenBank/DDBJ databases">
        <title>Complete genome of Rhizobium leguminosarum Norway, an ineffective micro-symbiont.</title>
        <authorList>
            <person name="Hoffrichter A."/>
            <person name="Liang J."/>
            <person name="Brachmann A."/>
            <person name="Marin M."/>
        </authorList>
    </citation>
    <scope>NUCLEOTIDE SEQUENCE [LARGE SCALE GENOMIC DNA]</scope>
    <source>
        <strain evidence="4 16">Norway</strain>
    </source>
</reference>
<dbReference type="GeneID" id="303215589"/>
<dbReference type="EMBL" id="CP016286">
    <property type="protein sequence ID" value="ANP86592.1"/>
    <property type="molecule type" value="Genomic_DNA"/>
</dbReference>
<protein>
    <submittedName>
        <fullName evidence="5">Putative integral membrane protein</fullName>
    </submittedName>
</protein>
<reference evidence="5 17" key="6">
    <citation type="submission" date="2018-07" db="EMBL/GenBank/DDBJ databases">
        <title>Rhizobium leguminosarum strain:ATCC 14479 Genome sequencing and assembly.</title>
        <authorList>
            <person name="Chakraborty R."/>
        </authorList>
    </citation>
    <scope>NUCLEOTIDE SEQUENCE [LARGE SCALE GENOMIC DNA]</scope>
    <source>
        <strain evidence="5 17">ATCC 14479</strain>
    </source>
</reference>
<dbReference type="EMBL" id="SBHX01000035">
    <property type="protein sequence ID" value="RWX30738.1"/>
    <property type="molecule type" value="Genomic_DNA"/>
</dbReference>
<dbReference type="EMBL" id="WUFV01000004">
    <property type="protein sequence ID" value="NEK15344.1"/>
    <property type="molecule type" value="Genomic_DNA"/>
</dbReference>
<dbReference type="Proteomes" id="UP000471409">
    <property type="component" value="Unassembled WGS sequence"/>
</dbReference>
<dbReference type="Proteomes" id="UP000292974">
    <property type="component" value="Unassembled WGS sequence"/>
</dbReference>
<dbReference type="Proteomes" id="UP000183050">
    <property type="component" value="Chromosome"/>
</dbReference>
<reference evidence="20 21" key="8">
    <citation type="submission" date="2019-02" db="EMBL/GenBank/DDBJ databases">
        <title>The genomic architecture of introgression among sibling species of bacteria.</title>
        <authorList>
            <person name="Cavassim M.I.A."/>
            <person name="Moeskjaer S."/>
            <person name="Moslemi C."/>
            <person name="Fields B."/>
            <person name="Bachmann A."/>
            <person name="Vilhjalmsson B."/>
            <person name="Schierup M.H."/>
            <person name="Young J.P.W."/>
            <person name="Andersen S.U."/>
        </authorList>
    </citation>
    <scope>NUCLEOTIDE SEQUENCE [LARGE SCALE GENOMIC DNA]</scope>
    <source>
        <strain evidence="13 21">SM135B</strain>
        <strain evidence="12 22">SM145A</strain>
        <strain evidence="11 20">SM151B</strain>
    </source>
</reference>
<keyword evidence="1" id="KW-0472">Membrane</keyword>
<dbReference type="EMBL" id="CP018228">
    <property type="protein sequence ID" value="API50783.1"/>
    <property type="molecule type" value="Genomic_DNA"/>
</dbReference>
<evidence type="ECO:0000313" key="7">
    <source>
        <dbReference type="EMBL" id="NEK15344.1"/>
    </source>
</evidence>
<dbReference type="EMBL" id="SIPS01000001">
    <property type="protein sequence ID" value="TAW30773.1"/>
    <property type="molecule type" value="Genomic_DNA"/>
</dbReference>
<dbReference type="Proteomes" id="UP000092691">
    <property type="component" value="Chromosome"/>
</dbReference>
<evidence type="ECO:0000313" key="22">
    <source>
        <dbReference type="Proteomes" id="UP000293652"/>
    </source>
</evidence>
<evidence type="ECO:0000313" key="9">
    <source>
        <dbReference type="EMBL" id="RWX30738.1"/>
    </source>
</evidence>
<dbReference type="Proteomes" id="UP000290767">
    <property type="component" value="Unassembled WGS sequence"/>
</dbReference>
<dbReference type="Proteomes" id="UP000283817">
    <property type="component" value="Unassembled WGS sequence"/>
</dbReference>
<dbReference type="EMBL" id="WXXP01000006">
    <property type="protein sequence ID" value="NEK50664.1"/>
    <property type="molecule type" value="Genomic_DNA"/>
</dbReference>
<evidence type="ECO:0000313" key="15">
    <source>
        <dbReference type="Proteomes" id="UP000183050"/>
    </source>
</evidence>
<evidence type="ECO:0000313" key="16">
    <source>
        <dbReference type="Proteomes" id="UP000238523"/>
    </source>
</evidence>
<keyword evidence="1" id="KW-1133">Transmembrane helix</keyword>
<feature type="transmembrane region" description="Helical" evidence="1">
    <location>
        <begin position="32"/>
        <end position="50"/>
    </location>
</feature>
<dbReference type="EMBL" id="SIPC01000001">
    <property type="protein sequence ID" value="TAX73059.1"/>
    <property type="molecule type" value="Genomic_DNA"/>
</dbReference>
<reference evidence="2 14" key="2">
    <citation type="submission" date="2016-06" db="EMBL/GenBank/DDBJ databases">
        <title>Microsymbionts genomes from the relict species Vavilovia formosa.</title>
        <authorList>
            <person name="Chirak E."/>
            <person name="Kimeklis A."/>
            <person name="Andronov E."/>
        </authorList>
    </citation>
    <scope>NUCLEOTIDE SEQUENCE [LARGE SCALE GENOMIC DNA]</scope>
    <source>
        <strain evidence="2 14">Vaf10</strain>
    </source>
</reference>
<dbReference type="AlphaFoldDB" id="A0A154IB92"/>
<evidence type="ECO:0000313" key="3">
    <source>
        <dbReference type="EMBL" id="API50783.1"/>
    </source>
</evidence>
<evidence type="ECO:0000313" key="23">
    <source>
        <dbReference type="Proteomes" id="UP000471409"/>
    </source>
</evidence>
<evidence type="ECO:0000313" key="6">
    <source>
        <dbReference type="EMBL" id="KZA97701.1"/>
    </source>
</evidence>
<evidence type="ECO:0000313" key="4">
    <source>
        <dbReference type="EMBL" id="AUW43682.1"/>
    </source>
</evidence>
<organism evidence="6">
    <name type="scientific">Rhizobium leguminosarum</name>
    <dbReference type="NCBI Taxonomy" id="384"/>
    <lineage>
        <taxon>Bacteria</taxon>
        <taxon>Pseudomonadati</taxon>
        <taxon>Pseudomonadota</taxon>
        <taxon>Alphaproteobacteria</taxon>
        <taxon>Hyphomicrobiales</taxon>
        <taxon>Rhizobiaceae</taxon>
        <taxon>Rhizobium/Agrobacterium group</taxon>
        <taxon>Rhizobium</taxon>
    </lineage>
</organism>
<evidence type="ECO:0000313" key="13">
    <source>
        <dbReference type="EMBL" id="TAY53575.1"/>
    </source>
</evidence>
<dbReference type="Proteomes" id="UP000471705">
    <property type="component" value="Unassembled WGS sequence"/>
</dbReference>
<evidence type="ECO:0000313" key="2">
    <source>
        <dbReference type="EMBL" id="ANP86592.1"/>
    </source>
</evidence>
<evidence type="ECO:0000313" key="17">
    <source>
        <dbReference type="Proteomes" id="UP000251166"/>
    </source>
</evidence>